<dbReference type="SUPFAM" id="SSF51366">
    <property type="entry name" value="Ribulose-phoshate binding barrel"/>
    <property type="match status" value="1"/>
</dbReference>
<dbReference type="GO" id="GO:0004425">
    <property type="term" value="F:indole-3-glycerol-phosphate synthase activity"/>
    <property type="evidence" value="ECO:0007669"/>
    <property type="project" value="UniProtKB-EC"/>
</dbReference>
<evidence type="ECO:0000256" key="2">
    <source>
        <dbReference type="ARBA" id="ARBA00004696"/>
    </source>
</evidence>
<dbReference type="AlphaFoldDB" id="D8LBG8"/>
<dbReference type="SMART" id="SM01204">
    <property type="entry name" value="FIST_C"/>
    <property type="match status" value="1"/>
</dbReference>
<evidence type="ECO:0000256" key="9">
    <source>
        <dbReference type="SAM" id="MobiDB-lite"/>
    </source>
</evidence>
<dbReference type="STRING" id="2880.D8LBG8"/>
<evidence type="ECO:0000259" key="10">
    <source>
        <dbReference type="SMART" id="SM00897"/>
    </source>
</evidence>
<evidence type="ECO:0000256" key="6">
    <source>
        <dbReference type="ARBA" id="ARBA00022822"/>
    </source>
</evidence>
<feature type="region of interest" description="Disordered" evidence="9">
    <location>
        <begin position="1"/>
        <end position="22"/>
    </location>
</feature>
<keyword evidence="8 12" id="KW-0456">Lyase</keyword>
<evidence type="ECO:0000256" key="7">
    <source>
        <dbReference type="ARBA" id="ARBA00023141"/>
    </source>
</evidence>
<reference evidence="12 13" key="1">
    <citation type="journal article" date="2010" name="Nature">
        <title>The Ectocarpus genome and the independent evolution of multicellularity in brown algae.</title>
        <authorList>
            <person name="Cock J.M."/>
            <person name="Sterck L."/>
            <person name="Rouze P."/>
            <person name="Scornet D."/>
            <person name="Allen A.E."/>
            <person name="Amoutzias G."/>
            <person name="Anthouard V."/>
            <person name="Artiguenave F."/>
            <person name="Aury J.M."/>
            <person name="Badger J.H."/>
            <person name="Beszteri B."/>
            <person name="Billiau K."/>
            <person name="Bonnet E."/>
            <person name="Bothwell J.H."/>
            <person name="Bowler C."/>
            <person name="Boyen C."/>
            <person name="Brownlee C."/>
            <person name="Carrano C.J."/>
            <person name="Charrier B."/>
            <person name="Cho G.Y."/>
            <person name="Coelho S.M."/>
            <person name="Collen J."/>
            <person name="Corre E."/>
            <person name="Da Silva C."/>
            <person name="Delage L."/>
            <person name="Delaroque N."/>
            <person name="Dittami S.M."/>
            <person name="Doulbeau S."/>
            <person name="Elias M."/>
            <person name="Farnham G."/>
            <person name="Gachon C.M."/>
            <person name="Gschloessl B."/>
            <person name="Heesch S."/>
            <person name="Jabbari K."/>
            <person name="Jubin C."/>
            <person name="Kawai H."/>
            <person name="Kimura K."/>
            <person name="Kloareg B."/>
            <person name="Kupper F.C."/>
            <person name="Lang D."/>
            <person name="Le Bail A."/>
            <person name="Leblanc C."/>
            <person name="Lerouge P."/>
            <person name="Lohr M."/>
            <person name="Lopez P.J."/>
            <person name="Martens C."/>
            <person name="Maumus F."/>
            <person name="Michel G."/>
            <person name="Miranda-Saavedra D."/>
            <person name="Morales J."/>
            <person name="Moreau H."/>
            <person name="Motomura T."/>
            <person name="Nagasato C."/>
            <person name="Napoli C.A."/>
            <person name="Nelson D.R."/>
            <person name="Nyvall-Collen P."/>
            <person name="Peters A.F."/>
            <person name="Pommier C."/>
            <person name="Potin P."/>
            <person name="Poulain J."/>
            <person name="Quesneville H."/>
            <person name="Read B."/>
            <person name="Rensing S.A."/>
            <person name="Ritter A."/>
            <person name="Rousvoal S."/>
            <person name="Samanta M."/>
            <person name="Samson G."/>
            <person name="Schroeder D.C."/>
            <person name="Segurens B."/>
            <person name="Strittmatter M."/>
            <person name="Tonon T."/>
            <person name="Tregear J.W."/>
            <person name="Valentin K."/>
            <person name="von Dassow P."/>
            <person name="Yamagishi T."/>
            <person name="Van de Peer Y."/>
            <person name="Wincker P."/>
        </authorList>
    </citation>
    <scope>NUCLEOTIDE SEQUENCE [LARGE SCALE GENOMIC DNA]</scope>
    <source>
        <strain evidence="13">Ec32 / CCAP1310/4</strain>
    </source>
</reference>
<dbReference type="CDD" id="cd00331">
    <property type="entry name" value="IGPS"/>
    <property type="match status" value="1"/>
</dbReference>
<dbReference type="EMBL" id="FN649726">
    <property type="protein sequence ID" value="CBN76677.1"/>
    <property type="molecule type" value="Genomic_DNA"/>
</dbReference>
<accession>D8LBG8</accession>
<evidence type="ECO:0000256" key="8">
    <source>
        <dbReference type="ARBA" id="ARBA00023239"/>
    </source>
</evidence>
<keyword evidence="6" id="KW-0822">Tryptophan biosynthesis</keyword>
<evidence type="ECO:0000256" key="3">
    <source>
        <dbReference type="ARBA" id="ARBA00012362"/>
    </source>
</evidence>
<dbReference type="InterPro" id="IPR045186">
    <property type="entry name" value="Indole-3-glycerol_P_synth"/>
</dbReference>
<dbReference type="Pfam" id="PF00218">
    <property type="entry name" value="IGPS"/>
    <property type="match status" value="1"/>
</dbReference>
<evidence type="ECO:0000313" key="12">
    <source>
        <dbReference type="EMBL" id="CBN76677.1"/>
    </source>
</evidence>
<evidence type="ECO:0000313" key="13">
    <source>
        <dbReference type="Proteomes" id="UP000002630"/>
    </source>
</evidence>
<keyword evidence="7" id="KW-0057">Aromatic amino acid biosynthesis</keyword>
<dbReference type="Pfam" id="PF08495">
    <property type="entry name" value="FIST"/>
    <property type="match status" value="1"/>
</dbReference>
<dbReference type="SMART" id="SM00897">
    <property type="entry name" value="FIST"/>
    <property type="match status" value="1"/>
</dbReference>
<comment type="pathway">
    <text evidence="2">Amino-acid biosynthesis; L-tryptophan biosynthesis; L-tryptophan from chorismate: step 4/5.</text>
</comment>
<dbReference type="GO" id="GO:0004640">
    <property type="term" value="F:phosphoribosylanthranilate isomerase activity"/>
    <property type="evidence" value="ECO:0007669"/>
    <property type="project" value="TreeGrafter"/>
</dbReference>
<dbReference type="InterPro" id="IPR013785">
    <property type="entry name" value="Aldolase_TIM"/>
</dbReference>
<evidence type="ECO:0000256" key="4">
    <source>
        <dbReference type="ARBA" id="ARBA00022605"/>
    </source>
</evidence>
<dbReference type="InterPro" id="IPR011060">
    <property type="entry name" value="RibuloseP-bd_barrel"/>
</dbReference>
<feature type="domain" description="FIST C-domain" evidence="11">
    <location>
        <begin position="336"/>
        <end position="536"/>
    </location>
</feature>
<evidence type="ECO:0000259" key="11">
    <source>
        <dbReference type="SMART" id="SM01204"/>
    </source>
</evidence>
<dbReference type="InParanoid" id="D8LBG8"/>
<name>D8LBG8_ECTSI</name>
<dbReference type="InterPro" id="IPR013702">
    <property type="entry name" value="FIST_domain_N"/>
</dbReference>
<sequence length="903" mass="95610">MLTRTRAKWPLSPSPGRLPISSSSVSATRRCAQRCSTVTSCRMATEDQADESLAQVWASSISTKKELVPAIAEAAAKALAQLPEGASIDLALIHVSSIYGNAERLENVVPELRKVLPGLSAVVGCSSAGAIGMQGKGRVVEIENRSCLGLTLATLPGVKVQPFYLADMDVPDPFDPPAVWKRAVQLRDSDIPATDADGDAGAELRKVLPGLSAVVGCSSAGAIGMQGKGRVVESGKEPSSFVTQTSPRQMQTGTQGQGGTAGTVMEKGAFYREGMVGVSLTGDIRMRSFVSQGARRVGPTFNADKVDGPMVKSLRVAVRGADDEGQDDWISPALPPLAMIKQVQKKLSDEDKRLVQTNMLVGVAPELIGNTANEMMAISTGRDHFVVQGVLRTSLKDGSITVGDSVEPGARLQLFVRDRLAAGDEFQAALLAYKRRELLETLASSSGEGASDARDGNGDIEEATQNVGVVDSAVSGPSAGDEGQTTPFRAAGALLFPGLDRGRTLWEEDHYQSSAVFKTVPVPLGGFFTNGVAGALSEGSRTTLFGSSTSVAVFSPITARRTTVEPREGSTTVDDGSDARGVVVGEDGEEILGDDSDDFVVQRRDVKAGRAVLSGPVLYSVAESVAQPKNTLEALVWEKEAAVDRSRDRWPMSLLVSRCRMFNLEEKNKPRDVVAALNNGKGNGGVAILAEVKRTAPVTGKLRRGEFDVVELSRSLEGAGVAAIAVNTDPKFFGCSYEDLTSIRSAVSTPVMCSDVVVYPYQIYQARLAGADALKLIAPALPAKDLMYFHKISNALGMQCIVSVSSVKQMLVALNLPGIRAVSISNRDMATWALDTSRVERILGDPEVQKGLEGKDITLLVEGGLQTKEDLDRTKAAGISCVVVGEAFMRNEDPAKAAQDLLV</sequence>
<keyword evidence="4" id="KW-0028">Amino-acid biosynthesis</keyword>
<dbReference type="InterPro" id="IPR019494">
    <property type="entry name" value="FIST_C"/>
</dbReference>
<keyword evidence="5" id="KW-0210">Decarboxylase</keyword>
<feature type="domain" description="FIST" evidence="10">
    <location>
        <begin position="87"/>
        <end position="318"/>
    </location>
</feature>
<dbReference type="PANTHER" id="PTHR22854">
    <property type="entry name" value="TRYPTOPHAN BIOSYNTHESIS PROTEIN"/>
    <property type="match status" value="1"/>
</dbReference>
<dbReference type="InterPro" id="IPR013798">
    <property type="entry name" value="Indole-3-glycerol_P_synth_dom"/>
</dbReference>
<evidence type="ECO:0000256" key="5">
    <source>
        <dbReference type="ARBA" id="ARBA00022793"/>
    </source>
</evidence>
<keyword evidence="13" id="KW-1185">Reference proteome</keyword>
<proteinExistence type="predicted"/>
<comment type="catalytic activity">
    <reaction evidence="1">
        <text>1-(2-carboxyphenylamino)-1-deoxy-D-ribulose 5-phosphate + H(+) = (1S,2R)-1-C-(indol-3-yl)glycerol 3-phosphate + CO2 + H2O</text>
        <dbReference type="Rhea" id="RHEA:23476"/>
        <dbReference type="ChEBI" id="CHEBI:15377"/>
        <dbReference type="ChEBI" id="CHEBI:15378"/>
        <dbReference type="ChEBI" id="CHEBI:16526"/>
        <dbReference type="ChEBI" id="CHEBI:58613"/>
        <dbReference type="ChEBI" id="CHEBI:58866"/>
        <dbReference type="EC" id="4.1.1.48"/>
    </reaction>
</comment>
<dbReference type="Pfam" id="PF10442">
    <property type="entry name" value="FIST_C"/>
    <property type="match status" value="1"/>
</dbReference>
<feature type="region of interest" description="Disordered" evidence="9">
    <location>
        <begin position="238"/>
        <end position="261"/>
    </location>
</feature>
<dbReference type="OrthoDB" id="524799at2759"/>
<dbReference type="PANTHER" id="PTHR22854:SF2">
    <property type="entry name" value="INDOLE-3-GLYCEROL-PHOSPHATE SYNTHASE"/>
    <property type="match status" value="1"/>
</dbReference>
<dbReference type="EMBL" id="FN647682">
    <property type="protein sequence ID" value="CBN76677.1"/>
    <property type="molecule type" value="Genomic_DNA"/>
</dbReference>
<dbReference type="Gene3D" id="3.20.20.70">
    <property type="entry name" value="Aldolase class I"/>
    <property type="match status" value="1"/>
</dbReference>
<dbReference type="eggNOG" id="KOG4201">
    <property type="taxonomic scope" value="Eukaryota"/>
</dbReference>
<dbReference type="GO" id="GO:0000162">
    <property type="term" value="P:L-tryptophan biosynthetic process"/>
    <property type="evidence" value="ECO:0007669"/>
    <property type="project" value="UniProtKB-UniPathway"/>
</dbReference>
<dbReference type="UniPathway" id="UPA00035">
    <property type="reaction ID" value="UER00043"/>
</dbReference>
<gene>
    <name evidence="12" type="primary">IGPS</name>
    <name evidence="12" type="ORF">Esi_0000_0449</name>
</gene>
<organism evidence="12 13">
    <name type="scientific">Ectocarpus siliculosus</name>
    <name type="common">Brown alga</name>
    <name type="synonym">Conferva siliculosa</name>
    <dbReference type="NCBI Taxonomy" id="2880"/>
    <lineage>
        <taxon>Eukaryota</taxon>
        <taxon>Sar</taxon>
        <taxon>Stramenopiles</taxon>
        <taxon>Ochrophyta</taxon>
        <taxon>PX clade</taxon>
        <taxon>Phaeophyceae</taxon>
        <taxon>Ectocarpales</taxon>
        <taxon>Ectocarpaceae</taxon>
        <taxon>Ectocarpus</taxon>
    </lineage>
</organism>
<dbReference type="Proteomes" id="UP000002630">
    <property type="component" value="Linkage Group LG01"/>
</dbReference>
<dbReference type="EC" id="4.1.1.48" evidence="3"/>
<protein>
    <recommendedName>
        <fullName evidence="3">indole-3-glycerol-phosphate synthase</fullName>
        <ecNumber evidence="3">4.1.1.48</ecNumber>
    </recommendedName>
</protein>
<evidence type="ECO:0000256" key="1">
    <source>
        <dbReference type="ARBA" id="ARBA00001633"/>
    </source>
</evidence>